<dbReference type="InterPro" id="IPR009057">
    <property type="entry name" value="Homeodomain-like_sf"/>
</dbReference>
<dbReference type="PROSITE" id="PS01124">
    <property type="entry name" value="HTH_ARAC_FAMILY_2"/>
    <property type="match status" value="1"/>
</dbReference>
<dbReference type="InterPro" id="IPR029062">
    <property type="entry name" value="Class_I_gatase-like"/>
</dbReference>
<proteinExistence type="predicted"/>
<keyword evidence="3" id="KW-0812">Transmembrane</keyword>
<dbReference type="SMART" id="SM00342">
    <property type="entry name" value="HTH_ARAC"/>
    <property type="match status" value="1"/>
</dbReference>
<dbReference type="InterPro" id="IPR052158">
    <property type="entry name" value="INH-QAR"/>
</dbReference>
<feature type="domain" description="HTH araC/xylS-type" evidence="4">
    <location>
        <begin position="215"/>
        <end position="313"/>
    </location>
</feature>
<dbReference type="RefSeq" id="WP_051861001.1">
    <property type="nucleotide sequence ID" value="NZ_UAVL01000001.1"/>
</dbReference>
<keyword evidence="2" id="KW-0804">Transcription</keyword>
<dbReference type="Pfam" id="PF12833">
    <property type="entry name" value="HTH_18"/>
    <property type="match status" value="1"/>
</dbReference>
<organism evidence="5 6">
    <name type="scientific">Yokenella regensburgei</name>
    <dbReference type="NCBI Taxonomy" id="158877"/>
    <lineage>
        <taxon>Bacteria</taxon>
        <taxon>Pseudomonadati</taxon>
        <taxon>Pseudomonadota</taxon>
        <taxon>Gammaproteobacteria</taxon>
        <taxon>Enterobacterales</taxon>
        <taxon>Enterobacteriaceae</taxon>
        <taxon>Yokenella</taxon>
    </lineage>
</organism>
<dbReference type="GO" id="GO:0003700">
    <property type="term" value="F:DNA-binding transcription factor activity"/>
    <property type="evidence" value="ECO:0007669"/>
    <property type="project" value="InterPro"/>
</dbReference>
<dbReference type="PANTHER" id="PTHR43130:SF3">
    <property type="entry name" value="HTH-TYPE TRANSCRIPTIONAL REGULATOR RV1931C"/>
    <property type="match status" value="1"/>
</dbReference>
<keyword evidence="3" id="KW-0472">Membrane</keyword>
<evidence type="ECO:0000256" key="1">
    <source>
        <dbReference type="ARBA" id="ARBA00023015"/>
    </source>
</evidence>
<protein>
    <submittedName>
        <fullName evidence="5">Regulatory protein soxS</fullName>
    </submittedName>
</protein>
<dbReference type="Gene3D" id="3.40.50.880">
    <property type="match status" value="1"/>
</dbReference>
<comment type="caution">
    <text evidence="5">The sequence shown here is derived from an EMBL/GenBank/DDBJ whole genome shotgun (WGS) entry which is preliminary data.</text>
</comment>
<evidence type="ECO:0000256" key="2">
    <source>
        <dbReference type="ARBA" id="ARBA00023163"/>
    </source>
</evidence>
<dbReference type="Proteomes" id="UP000251313">
    <property type="component" value="Unassembled WGS sequence"/>
</dbReference>
<name>A0AB38FSF7_9ENTR</name>
<evidence type="ECO:0000313" key="6">
    <source>
        <dbReference type="Proteomes" id="UP000251313"/>
    </source>
</evidence>
<dbReference type="AlphaFoldDB" id="A0AB38FSF7"/>
<gene>
    <name evidence="5" type="primary">soxS_1</name>
    <name evidence="5" type="ORF">NCTC11967_00867</name>
</gene>
<evidence type="ECO:0000259" key="4">
    <source>
        <dbReference type="PROSITE" id="PS01124"/>
    </source>
</evidence>
<feature type="transmembrane region" description="Helical" evidence="3">
    <location>
        <begin position="98"/>
        <end position="119"/>
    </location>
</feature>
<sequence>MGVKIGIVVFDGIIPFHLSVPCAVFEKAVTSGGDALCSLTICATQPGTLNTNAGFAIVVENGLDALGDMDMVIVPSWDTPQHIPEPELVAALQRAHTAGALVVGLCMGAFVVAAAGLLAGRQATTHWRWAADFQRRYPNVRVDHDVLYIDEGDVITSAGTAASIDCCLHVVRRLWGAEIATTVARQLVVPPHRQGGQAQYAEHPVQNTRQGDSFSRTLAWASENLQLPLTLDGVAEKAGMSRRSFSRRFRQNTGSSFAVWLLNQRIILAQRFLEKTDQPIELIAGEVGLPSTTSLRRHFQKQFSTSPSRYRREFRGR</sequence>
<dbReference type="SUPFAM" id="SSF52317">
    <property type="entry name" value="Class I glutamine amidotransferase-like"/>
    <property type="match status" value="1"/>
</dbReference>
<dbReference type="EMBL" id="UAVL01000001">
    <property type="protein sequence ID" value="SQA60773.1"/>
    <property type="molecule type" value="Genomic_DNA"/>
</dbReference>
<dbReference type="InterPro" id="IPR002818">
    <property type="entry name" value="DJ-1/PfpI"/>
</dbReference>
<dbReference type="CDD" id="cd03137">
    <property type="entry name" value="GATase1_AraC_1"/>
    <property type="match status" value="1"/>
</dbReference>
<evidence type="ECO:0000313" key="5">
    <source>
        <dbReference type="EMBL" id="SQA60773.1"/>
    </source>
</evidence>
<dbReference type="GO" id="GO:0043565">
    <property type="term" value="F:sequence-specific DNA binding"/>
    <property type="evidence" value="ECO:0007669"/>
    <property type="project" value="InterPro"/>
</dbReference>
<reference evidence="5 6" key="1">
    <citation type="submission" date="2018-06" db="EMBL/GenBank/DDBJ databases">
        <authorList>
            <consortium name="Pathogen Informatics"/>
            <person name="Doyle S."/>
        </authorList>
    </citation>
    <scope>NUCLEOTIDE SEQUENCE [LARGE SCALE GENOMIC DNA]</scope>
    <source>
        <strain evidence="5 6">NCTC11967</strain>
    </source>
</reference>
<dbReference type="SUPFAM" id="SSF46689">
    <property type="entry name" value="Homeodomain-like"/>
    <property type="match status" value="2"/>
</dbReference>
<keyword evidence="1" id="KW-0805">Transcription regulation</keyword>
<keyword evidence="3" id="KW-1133">Transmembrane helix</keyword>
<dbReference type="Gene3D" id="1.10.10.60">
    <property type="entry name" value="Homeodomain-like"/>
    <property type="match status" value="1"/>
</dbReference>
<accession>A0AB38FSF7</accession>
<dbReference type="Pfam" id="PF01965">
    <property type="entry name" value="DJ-1_PfpI"/>
    <property type="match status" value="1"/>
</dbReference>
<dbReference type="PANTHER" id="PTHR43130">
    <property type="entry name" value="ARAC-FAMILY TRANSCRIPTIONAL REGULATOR"/>
    <property type="match status" value="1"/>
</dbReference>
<dbReference type="InterPro" id="IPR018060">
    <property type="entry name" value="HTH_AraC"/>
</dbReference>
<evidence type="ECO:0000256" key="3">
    <source>
        <dbReference type="SAM" id="Phobius"/>
    </source>
</evidence>